<dbReference type="InterPro" id="IPR036108">
    <property type="entry name" value="4pyrrol_syn_uPrphyn_synt_sf"/>
</dbReference>
<name>E0XUB3_9DELT</name>
<dbReference type="InterPro" id="IPR039793">
    <property type="entry name" value="UROS/Hem4"/>
</dbReference>
<evidence type="ECO:0000313" key="2">
    <source>
        <dbReference type="EMBL" id="ADI18004.1"/>
    </source>
</evidence>
<dbReference type="GO" id="GO:0004852">
    <property type="term" value="F:uroporphyrinogen-III synthase activity"/>
    <property type="evidence" value="ECO:0007669"/>
    <property type="project" value="InterPro"/>
</dbReference>
<dbReference type="PANTHER" id="PTHR40082:SF1">
    <property type="entry name" value="BLR5956 PROTEIN"/>
    <property type="match status" value="1"/>
</dbReference>
<dbReference type="Pfam" id="PF02602">
    <property type="entry name" value="HEM4"/>
    <property type="match status" value="1"/>
</dbReference>
<dbReference type="EMBL" id="GU474879">
    <property type="protein sequence ID" value="ADI18004.1"/>
    <property type="molecule type" value="Genomic_DNA"/>
</dbReference>
<feature type="domain" description="Tetrapyrrole biosynthesis uroporphyrinogen III synthase" evidence="1">
    <location>
        <begin position="30"/>
        <end position="260"/>
    </location>
</feature>
<evidence type="ECO:0000259" key="1">
    <source>
        <dbReference type="Pfam" id="PF02602"/>
    </source>
</evidence>
<dbReference type="GO" id="GO:0006780">
    <property type="term" value="P:uroporphyrinogen III biosynthetic process"/>
    <property type="evidence" value="ECO:0007669"/>
    <property type="project" value="InterPro"/>
</dbReference>
<dbReference type="CDD" id="cd06578">
    <property type="entry name" value="HemD"/>
    <property type="match status" value="1"/>
</dbReference>
<organism evidence="2">
    <name type="scientific">uncultured delta proteobacterium HF0200_19J16</name>
    <dbReference type="NCBI Taxonomy" id="710831"/>
    <lineage>
        <taxon>Bacteria</taxon>
        <taxon>Deltaproteobacteria</taxon>
        <taxon>environmental samples</taxon>
    </lineage>
</organism>
<dbReference type="AlphaFoldDB" id="E0XUB3"/>
<accession>E0XUB3</accession>
<dbReference type="Gene3D" id="3.40.50.10090">
    <property type="match status" value="2"/>
</dbReference>
<sequence>MSLATDQHSKKFPLSGLRILVTRQDTPESSLSVLLQSQGAKVVTAAMTKIIPPESWESFDKTVKSSLKIDWAVFTSSNGVSFCVSRLEDLQIDPRFFFSKIKIACVGQSTSSALSRHGISAELIPEHFQSEGLIDSFSLYDLKNKRCWLIQAEFPRKTLSLALKKQGAKIISTPVYRTVPSEKDVSFLLEELDKAILDWIIFASPSAVQKLHQVLPDGFWESLMVKPKIACIGETTESFVKKLGWSVQLRPEIQDFEHLVKSLCEKKEK</sequence>
<reference evidence="2" key="1">
    <citation type="journal article" date="2011" name="Environ. Microbiol.">
        <title>Time-series analyses of Monterey Bay coastal microbial picoplankton using a 'genome proxy' microarray.</title>
        <authorList>
            <person name="Rich V.I."/>
            <person name="Pham V.D."/>
            <person name="Eppley J."/>
            <person name="Shi Y."/>
            <person name="DeLong E.F."/>
        </authorList>
    </citation>
    <scope>NUCLEOTIDE SEQUENCE</scope>
</reference>
<protein>
    <submittedName>
        <fullName evidence="2">Uroporphyrinogen-III synthase</fullName>
    </submittedName>
</protein>
<dbReference type="SUPFAM" id="SSF69618">
    <property type="entry name" value="HemD-like"/>
    <property type="match status" value="1"/>
</dbReference>
<proteinExistence type="predicted"/>
<dbReference type="PANTHER" id="PTHR40082">
    <property type="entry name" value="BLR5956 PROTEIN"/>
    <property type="match status" value="1"/>
</dbReference>
<dbReference type="InterPro" id="IPR003754">
    <property type="entry name" value="4pyrrol_synth_uPrphyn_synth"/>
</dbReference>